<dbReference type="InterPro" id="IPR004027">
    <property type="entry name" value="SEC_C_motif"/>
</dbReference>
<dbReference type="SUPFAM" id="SSF103642">
    <property type="entry name" value="Sec-C motif"/>
    <property type="match status" value="1"/>
</dbReference>
<gene>
    <name evidence="1" type="ORF">EEJ42_07305</name>
</gene>
<protein>
    <submittedName>
        <fullName evidence="1">SEC-C domain-containing protein</fullName>
    </submittedName>
</protein>
<dbReference type="AlphaFoldDB" id="A0A3M8WU59"/>
<dbReference type="Proteomes" id="UP000275401">
    <property type="component" value="Unassembled WGS sequence"/>
</dbReference>
<proteinExistence type="predicted"/>
<comment type="caution">
    <text evidence="1">The sequence shown here is derived from an EMBL/GenBank/DDBJ whole genome shotgun (WGS) entry which is preliminary data.</text>
</comment>
<accession>A0A3M8WU59</accession>
<name>A0A3M8WU59_9ACTN</name>
<dbReference type="Pfam" id="PF02810">
    <property type="entry name" value="SEC-C"/>
    <property type="match status" value="1"/>
</dbReference>
<keyword evidence="2" id="KW-1185">Reference proteome</keyword>
<organism evidence="1 2">
    <name type="scientific">Streptomyces botrytidirepellens</name>
    <dbReference type="NCBI Taxonomy" id="2486417"/>
    <lineage>
        <taxon>Bacteria</taxon>
        <taxon>Bacillati</taxon>
        <taxon>Actinomycetota</taxon>
        <taxon>Actinomycetes</taxon>
        <taxon>Kitasatosporales</taxon>
        <taxon>Streptomycetaceae</taxon>
        <taxon>Streptomyces</taxon>
    </lineage>
</organism>
<dbReference type="EMBL" id="RIBZ01000094">
    <property type="protein sequence ID" value="RNG33506.1"/>
    <property type="molecule type" value="Genomic_DNA"/>
</dbReference>
<sequence length="339" mass="37940">MTGSSAHGDNTSPYDTFLARLGRKASAAECEQWARDHDSDLDVPRALIHAGWERSQAGAHAQALALLRRALERGGEQTRNAQVGIIEQLYTLGRTSEGHTARDALRAELDAATPPDLWIYNEMVELLSEVTDAQPQAALEWCEAALARAEAEECGEDAADHRQGLLINRSVVREQLGLEPDELDQAVEAEADRDALEVLGQLRDRLDAPLSDDGPVDGVVLRWTRVDFPMARRRWPETTVEYGDDYETYAAKLQRTAQRWSTSGAVRVRMVTSTLADYDAYVQHSGENPGDPETRIRYASWRAREFEQETLFWPPARNGPCWCESGRKYKKCCGDPARN</sequence>
<reference evidence="1 2" key="1">
    <citation type="submission" date="2018-11" db="EMBL/GenBank/DDBJ databases">
        <title>The Potential of Streptomyces as Biocontrol Agents against the Tomato grey mould, Botrytis cinerea (Gray mold) Frontiers in Microbiology.</title>
        <authorList>
            <person name="Li D."/>
        </authorList>
    </citation>
    <scope>NUCLEOTIDE SEQUENCE [LARGE SCALE GENOMIC DNA]</scope>
    <source>
        <strain evidence="1 2">NEAU-LD23</strain>
    </source>
</reference>
<dbReference type="Gene3D" id="3.10.450.50">
    <property type="match status" value="1"/>
</dbReference>
<evidence type="ECO:0000313" key="2">
    <source>
        <dbReference type="Proteomes" id="UP000275401"/>
    </source>
</evidence>
<dbReference type="RefSeq" id="WP_123099153.1">
    <property type="nucleotide sequence ID" value="NZ_RIBZ01000094.1"/>
</dbReference>
<evidence type="ECO:0000313" key="1">
    <source>
        <dbReference type="EMBL" id="RNG33506.1"/>
    </source>
</evidence>